<gene>
    <name evidence="1" type="ORF">BaRGS_00005932</name>
</gene>
<dbReference type="EMBL" id="JACVVK020000024">
    <property type="protein sequence ID" value="KAK7502682.1"/>
    <property type="molecule type" value="Genomic_DNA"/>
</dbReference>
<proteinExistence type="predicted"/>
<evidence type="ECO:0000313" key="1">
    <source>
        <dbReference type="EMBL" id="KAK7502682.1"/>
    </source>
</evidence>
<accession>A0ABD0LT90</accession>
<protein>
    <submittedName>
        <fullName evidence="1">Uncharacterized protein</fullName>
    </submittedName>
</protein>
<dbReference type="Proteomes" id="UP001519460">
    <property type="component" value="Unassembled WGS sequence"/>
</dbReference>
<sequence length="132" mass="15054">MSCIRFSYTDFPAYLKLTVGSLPKENENASQPLDTGSFVELQHDSHAAQPKENRMSSGRLDTESLLELQHDESFKHGRKKAKNARSAVGYRIFASCNYNMQTQSLRILEKRKRKMSGHRLDTGSLLFATTIW</sequence>
<organism evidence="1 2">
    <name type="scientific">Batillaria attramentaria</name>
    <dbReference type="NCBI Taxonomy" id="370345"/>
    <lineage>
        <taxon>Eukaryota</taxon>
        <taxon>Metazoa</taxon>
        <taxon>Spiralia</taxon>
        <taxon>Lophotrochozoa</taxon>
        <taxon>Mollusca</taxon>
        <taxon>Gastropoda</taxon>
        <taxon>Caenogastropoda</taxon>
        <taxon>Sorbeoconcha</taxon>
        <taxon>Cerithioidea</taxon>
        <taxon>Batillariidae</taxon>
        <taxon>Batillaria</taxon>
    </lineage>
</organism>
<keyword evidence="2" id="KW-1185">Reference proteome</keyword>
<dbReference type="AlphaFoldDB" id="A0ABD0LT90"/>
<evidence type="ECO:0000313" key="2">
    <source>
        <dbReference type="Proteomes" id="UP001519460"/>
    </source>
</evidence>
<comment type="caution">
    <text evidence="1">The sequence shown here is derived from an EMBL/GenBank/DDBJ whole genome shotgun (WGS) entry which is preliminary data.</text>
</comment>
<name>A0ABD0LT90_9CAEN</name>
<reference evidence="1 2" key="1">
    <citation type="journal article" date="2023" name="Sci. Data">
        <title>Genome assembly of the Korean intertidal mud-creeper Batillaria attramentaria.</title>
        <authorList>
            <person name="Patra A.K."/>
            <person name="Ho P.T."/>
            <person name="Jun S."/>
            <person name="Lee S.J."/>
            <person name="Kim Y."/>
            <person name="Won Y.J."/>
        </authorList>
    </citation>
    <scope>NUCLEOTIDE SEQUENCE [LARGE SCALE GENOMIC DNA]</scope>
    <source>
        <strain evidence="1">Wonlab-2016</strain>
    </source>
</reference>